<dbReference type="EMBL" id="MLBF01000090">
    <property type="protein sequence ID" value="OLN26039.1"/>
    <property type="molecule type" value="Genomic_DNA"/>
</dbReference>
<feature type="compositionally biased region" description="Polar residues" evidence="1">
    <location>
        <begin position="33"/>
        <end position="42"/>
    </location>
</feature>
<dbReference type="STRING" id="1888891.DSOL_5154"/>
<sequence>MLGPLRKAMDVMGFSDFEEEDDEISPSKVVPLRQSSPHRTDY</sequence>
<evidence type="ECO:0000313" key="2">
    <source>
        <dbReference type="EMBL" id="OLN26039.1"/>
    </source>
</evidence>
<evidence type="ECO:0000256" key="1">
    <source>
        <dbReference type="SAM" id="MobiDB-lite"/>
    </source>
</evidence>
<dbReference type="Proteomes" id="UP000186102">
    <property type="component" value="Unassembled WGS sequence"/>
</dbReference>
<organism evidence="2 3">
    <name type="scientific">Desulfosporosinus metallidurans</name>
    <dbReference type="NCBI Taxonomy" id="1888891"/>
    <lineage>
        <taxon>Bacteria</taxon>
        <taxon>Bacillati</taxon>
        <taxon>Bacillota</taxon>
        <taxon>Clostridia</taxon>
        <taxon>Eubacteriales</taxon>
        <taxon>Desulfitobacteriaceae</taxon>
        <taxon>Desulfosporosinus</taxon>
    </lineage>
</organism>
<accession>A0A1Q8QFC0</accession>
<proteinExistence type="predicted"/>
<comment type="caution">
    <text evidence="2">The sequence shown here is derived from an EMBL/GenBank/DDBJ whole genome shotgun (WGS) entry which is preliminary data.</text>
</comment>
<keyword evidence="3" id="KW-1185">Reference proteome</keyword>
<dbReference type="AlphaFoldDB" id="A0A1Q8QFC0"/>
<feature type="region of interest" description="Disordered" evidence="1">
    <location>
        <begin position="17"/>
        <end position="42"/>
    </location>
</feature>
<evidence type="ECO:0000313" key="3">
    <source>
        <dbReference type="Proteomes" id="UP000186102"/>
    </source>
</evidence>
<protein>
    <submittedName>
        <fullName evidence="2">Uncharacterized protein</fullName>
    </submittedName>
</protein>
<gene>
    <name evidence="2" type="ORF">DSOL_5154</name>
</gene>
<name>A0A1Q8QFC0_9FIRM</name>
<reference evidence="2 3" key="1">
    <citation type="submission" date="2016-09" db="EMBL/GenBank/DDBJ databases">
        <title>Complete genome of Desulfosporosinus sp. OL.</title>
        <authorList>
            <person name="Mardanov A."/>
            <person name="Beletsky A."/>
            <person name="Panova A."/>
            <person name="Karnachuk O."/>
            <person name="Ravin N."/>
        </authorList>
    </citation>
    <scope>NUCLEOTIDE SEQUENCE [LARGE SCALE GENOMIC DNA]</scope>
    <source>
        <strain evidence="2 3">OL</strain>
    </source>
</reference>